<evidence type="ECO:0000313" key="2">
    <source>
        <dbReference type="EMBL" id="KAG9190031.1"/>
    </source>
</evidence>
<feature type="compositionally biased region" description="Acidic residues" evidence="1">
    <location>
        <begin position="39"/>
        <end position="54"/>
    </location>
</feature>
<reference evidence="2" key="1">
    <citation type="submission" date="2021-07" db="EMBL/GenBank/DDBJ databases">
        <title>Genome Resource of American Ginseng Black Spot Pathogen Alternaria panax.</title>
        <authorList>
            <person name="Qiu C."/>
            <person name="Wang W."/>
            <person name="Liu Z."/>
        </authorList>
    </citation>
    <scope>NUCLEOTIDE SEQUENCE</scope>
    <source>
        <strain evidence="2">BNCC115425</strain>
    </source>
</reference>
<feature type="region of interest" description="Disordered" evidence="1">
    <location>
        <begin position="35"/>
        <end position="79"/>
    </location>
</feature>
<organism evidence="2 3">
    <name type="scientific">Alternaria panax</name>
    <dbReference type="NCBI Taxonomy" id="48097"/>
    <lineage>
        <taxon>Eukaryota</taxon>
        <taxon>Fungi</taxon>
        <taxon>Dikarya</taxon>
        <taxon>Ascomycota</taxon>
        <taxon>Pezizomycotina</taxon>
        <taxon>Dothideomycetes</taxon>
        <taxon>Pleosporomycetidae</taxon>
        <taxon>Pleosporales</taxon>
        <taxon>Pleosporineae</taxon>
        <taxon>Pleosporaceae</taxon>
        <taxon>Alternaria</taxon>
        <taxon>Alternaria sect. Panax</taxon>
    </lineage>
</organism>
<protein>
    <submittedName>
        <fullName evidence="2">Uncharacterized protein</fullName>
    </submittedName>
</protein>
<evidence type="ECO:0000256" key="1">
    <source>
        <dbReference type="SAM" id="MobiDB-lite"/>
    </source>
</evidence>
<feature type="compositionally biased region" description="Basic and acidic residues" evidence="1">
    <location>
        <begin position="233"/>
        <end position="246"/>
    </location>
</feature>
<dbReference type="EMBL" id="JAANER010000004">
    <property type="protein sequence ID" value="KAG9190031.1"/>
    <property type="molecule type" value="Genomic_DNA"/>
</dbReference>
<feature type="compositionally biased region" description="Basic and acidic residues" evidence="1">
    <location>
        <begin position="153"/>
        <end position="165"/>
    </location>
</feature>
<feature type="compositionally biased region" description="Polar residues" evidence="1">
    <location>
        <begin position="209"/>
        <end position="219"/>
    </location>
</feature>
<name>A0AAD4I9J6_9PLEO</name>
<sequence length="254" mass="27973">MLQHQRRSRWNCHILANHIQEASIDPSSEYAFKGSCYLEPDEEDTSEDLEFSESSDEHSESEVATQSPPSFERGGSERTVVTTASNIPQAESIAHTRCADAAVLVSPVQPDVSVPSIVINTGRVSPRAFVEDESESSAREIHELSTTTTAKHGSKDANNDHDDTIKFAAFSNKDTAQPRRVHFAKTESADESDDSLRVEINGGYRPGSRSVSTQPSSQESKPHARPAKSKPMTGEDDRGSVPEDFFRWFTPVHS</sequence>
<dbReference type="Proteomes" id="UP001199106">
    <property type="component" value="Unassembled WGS sequence"/>
</dbReference>
<accession>A0AAD4I9J6</accession>
<feature type="region of interest" description="Disordered" evidence="1">
    <location>
        <begin position="130"/>
        <end position="254"/>
    </location>
</feature>
<keyword evidence="3" id="KW-1185">Reference proteome</keyword>
<evidence type="ECO:0000313" key="3">
    <source>
        <dbReference type="Proteomes" id="UP001199106"/>
    </source>
</evidence>
<gene>
    <name evidence="2" type="ORF">G6011_08119</name>
</gene>
<dbReference type="AlphaFoldDB" id="A0AAD4I9J6"/>
<comment type="caution">
    <text evidence="2">The sequence shown here is derived from an EMBL/GenBank/DDBJ whole genome shotgun (WGS) entry which is preliminary data.</text>
</comment>
<proteinExistence type="predicted"/>